<evidence type="ECO:0000313" key="5">
    <source>
        <dbReference type="WBParaSite" id="OFLC_0000934301-mRNA-1"/>
    </source>
</evidence>
<feature type="transmembrane region" description="Helical" evidence="2">
    <location>
        <begin position="42"/>
        <end position="65"/>
    </location>
</feature>
<dbReference type="InterPro" id="IPR035985">
    <property type="entry name" value="Ubiquitin-activating_enz"/>
</dbReference>
<dbReference type="EMBL" id="UZAJ01011349">
    <property type="protein sequence ID" value="VDO59844.1"/>
    <property type="molecule type" value="Genomic_DNA"/>
</dbReference>
<dbReference type="WBParaSite" id="OFLC_0000934301-mRNA-1">
    <property type="protein sequence ID" value="OFLC_0000934301-mRNA-1"/>
    <property type="gene ID" value="OFLC_0000934301"/>
</dbReference>
<dbReference type="Proteomes" id="UP000267606">
    <property type="component" value="Unassembled WGS sequence"/>
</dbReference>
<protein>
    <submittedName>
        <fullName evidence="5">PH domain-containing protein</fullName>
    </submittedName>
</protein>
<feature type="region of interest" description="Disordered" evidence="1">
    <location>
        <begin position="84"/>
        <end position="108"/>
    </location>
</feature>
<organism evidence="5">
    <name type="scientific">Onchocerca flexuosa</name>
    <dbReference type="NCBI Taxonomy" id="387005"/>
    <lineage>
        <taxon>Eukaryota</taxon>
        <taxon>Metazoa</taxon>
        <taxon>Ecdysozoa</taxon>
        <taxon>Nematoda</taxon>
        <taxon>Chromadorea</taxon>
        <taxon>Rhabditida</taxon>
        <taxon>Spirurina</taxon>
        <taxon>Spiruromorpha</taxon>
        <taxon>Filarioidea</taxon>
        <taxon>Onchocercidae</taxon>
        <taxon>Onchocerca</taxon>
    </lineage>
</organism>
<reference evidence="3 4" key="2">
    <citation type="submission" date="2018-11" db="EMBL/GenBank/DDBJ databases">
        <authorList>
            <consortium name="Pathogen Informatics"/>
        </authorList>
    </citation>
    <scope>NUCLEOTIDE SEQUENCE [LARGE SCALE GENOMIC DNA]</scope>
</reference>
<name>A0A183HPD2_9BILA</name>
<evidence type="ECO:0000313" key="3">
    <source>
        <dbReference type="EMBL" id="VDO59844.1"/>
    </source>
</evidence>
<keyword evidence="2" id="KW-1133">Transmembrane helix</keyword>
<keyword evidence="4" id="KW-1185">Reference proteome</keyword>
<dbReference type="SUPFAM" id="SSF69572">
    <property type="entry name" value="Activating enzymes of the ubiquitin-like proteins"/>
    <property type="match status" value="1"/>
</dbReference>
<reference evidence="5" key="1">
    <citation type="submission" date="2016-06" db="UniProtKB">
        <authorList>
            <consortium name="WormBaseParasite"/>
        </authorList>
    </citation>
    <scope>IDENTIFICATION</scope>
</reference>
<dbReference type="AlphaFoldDB" id="A0A183HPD2"/>
<dbReference type="GO" id="GO:0008641">
    <property type="term" value="F:ubiquitin-like modifier activating enzyme activity"/>
    <property type="evidence" value="ECO:0007669"/>
    <property type="project" value="InterPro"/>
</dbReference>
<keyword evidence="2" id="KW-0472">Membrane</keyword>
<evidence type="ECO:0000256" key="2">
    <source>
        <dbReference type="SAM" id="Phobius"/>
    </source>
</evidence>
<dbReference type="STRING" id="387005.A0A183HPD2"/>
<proteinExistence type="predicted"/>
<evidence type="ECO:0000256" key="1">
    <source>
        <dbReference type="SAM" id="MobiDB-lite"/>
    </source>
</evidence>
<sequence>RAEASRLKCQLLNPNVELHVDTEDISKKDEKFFADFDLAGRFIAGGVFGWIGYAFFDFTGCSFLVRKHGTLNFRTIPKVRTGGVLEDDSTEDGSSSAKKPRIDVELENGKGGKENNAVNVILDDEDEKVQMTFTYPLWDDAWNVDWSHKKLIRKSKRILPRSYFPIR</sequence>
<evidence type="ECO:0000313" key="4">
    <source>
        <dbReference type="Proteomes" id="UP000267606"/>
    </source>
</evidence>
<accession>A0A183HPD2</accession>
<gene>
    <name evidence="3" type="ORF">OFLC_LOCUS9340</name>
</gene>
<keyword evidence="2" id="KW-0812">Transmembrane</keyword>